<dbReference type="RefSeq" id="WP_207940717.1">
    <property type="nucleotide sequence ID" value="NZ_CP147251.1"/>
</dbReference>
<dbReference type="InterPro" id="IPR000683">
    <property type="entry name" value="Gfo/Idh/MocA-like_OxRdtase_N"/>
</dbReference>
<gene>
    <name evidence="3" type="ORF">DOK78_001754</name>
</gene>
<evidence type="ECO:0000259" key="2">
    <source>
        <dbReference type="Pfam" id="PF22725"/>
    </source>
</evidence>
<evidence type="ECO:0000313" key="3">
    <source>
        <dbReference type="EMBL" id="WYJ77116.1"/>
    </source>
</evidence>
<evidence type="ECO:0008006" key="5">
    <source>
        <dbReference type="Google" id="ProtNLM"/>
    </source>
</evidence>
<feature type="domain" description="Gfo/Idh/MocA-like oxidoreductase N-terminal" evidence="1">
    <location>
        <begin position="2"/>
        <end position="119"/>
    </location>
</feature>
<evidence type="ECO:0000259" key="1">
    <source>
        <dbReference type="Pfam" id="PF01408"/>
    </source>
</evidence>
<dbReference type="Pfam" id="PF01408">
    <property type="entry name" value="GFO_IDH_MocA"/>
    <property type="match status" value="1"/>
</dbReference>
<dbReference type="PANTHER" id="PTHR43054">
    <property type="match status" value="1"/>
</dbReference>
<dbReference type="Gene3D" id="3.40.50.720">
    <property type="entry name" value="NAD(P)-binding Rossmann-like Domain"/>
    <property type="match status" value="1"/>
</dbReference>
<keyword evidence="4" id="KW-1185">Reference proteome</keyword>
<name>A0ABZ2SMS6_9ENTE</name>
<dbReference type="PANTHER" id="PTHR43054:SF1">
    <property type="entry name" value="SCYLLO-INOSITOL 2-DEHYDROGENASE (NADP(+)) IOLU"/>
    <property type="match status" value="1"/>
</dbReference>
<protein>
    <recommendedName>
        <fullName evidence="5">Gfo/Idh/MocA family oxidoreductase</fullName>
    </recommendedName>
</protein>
<organism evidence="3 4">
    <name type="scientific">Candidatus Enterococcus lowellii</name>
    <dbReference type="NCBI Taxonomy" id="2230877"/>
    <lineage>
        <taxon>Bacteria</taxon>
        <taxon>Bacillati</taxon>
        <taxon>Bacillota</taxon>
        <taxon>Bacilli</taxon>
        <taxon>Lactobacillales</taxon>
        <taxon>Enterococcaceae</taxon>
        <taxon>Enterococcus</taxon>
    </lineage>
</organism>
<proteinExistence type="predicted"/>
<accession>A0ABZ2SMS6</accession>
<dbReference type="SUPFAM" id="SSF55347">
    <property type="entry name" value="Glyceraldehyde-3-phosphate dehydrogenase-like, C-terminal domain"/>
    <property type="match status" value="1"/>
</dbReference>
<dbReference type="SUPFAM" id="SSF51735">
    <property type="entry name" value="NAD(P)-binding Rossmann-fold domains"/>
    <property type="match status" value="1"/>
</dbReference>
<evidence type="ECO:0000313" key="4">
    <source>
        <dbReference type="Proteomes" id="UP000664701"/>
    </source>
</evidence>
<feature type="domain" description="GFO/IDH/MocA-like oxidoreductase" evidence="2">
    <location>
        <begin position="136"/>
        <end position="247"/>
    </location>
</feature>
<dbReference type="Gene3D" id="3.30.360.10">
    <property type="entry name" value="Dihydrodipicolinate Reductase, domain 2"/>
    <property type="match status" value="1"/>
</dbReference>
<dbReference type="Pfam" id="PF22725">
    <property type="entry name" value="GFO_IDH_MocA_C3"/>
    <property type="match status" value="1"/>
</dbReference>
<dbReference type="InterPro" id="IPR055170">
    <property type="entry name" value="GFO_IDH_MocA-like_dom"/>
</dbReference>
<sequence length="324" mass="36811">MKLAIFGSGMIVQDFLTIAKEIPHLELHSILGTERSLPKIKELAKQYGIQTFYTDVDKNLLDDEVDTVYIALPNHLHYSFAKKALENGKHVICEKPFTLTLAQLIELEQLAKRKNLILIEAITNQYLSNYQEIKENLASIGEIKLIECNYSQYSSRYDSFKQGIILPAFDPQMGGGALMDINIYNIHFVVGIMGKPKKVTYFANSERQVDTSGVLILDYPHTKAVCIGAKDSWTPSKSVIQGTKGIITVESPANTVENYKVTQRDQVSQLMNKNKHNHRMMEEFLHFVKIIEKNDFDEANKRMEHSKIVMQVVEEAQASLKSEV</sequence>
<dbReference type="InterPro" id="IPR036291">
    <property type="entry name" value="NAD(P)-bd_dom_sf"/>
</dbReference>
<dbReference type="EMBL" id="CP147251">
    <property type="protein sequence ID" value="WYJ77116.1"/>
    <property type="molecule type" value="Genomic_DNA"/>
</dbReference>
<reference evidence="3 4" key="1">
    <citation type="submission" date="2024-03" db="EMBL/GenBank/DDBJ databases">
        <title>The Genome Sequence of Enterococcus sp. DIV2402.</title>
        <authorList>
            <consortium name="The Broad Institute Genomics Platform"/>
            <consortium name="The Broad Institute Microbial Omics Core"/>
            <consortium name="The Broad Institute Genomic Center for Infectious Diseases"/>
            <person name="Earl A."/>
            <person name="Manson A."/>
            <person name="Gilmore M."/>
            <person name="Schwartman J."/>
            <person name="Shea T."/>
            <person name="Abouelleil A."/>
            <person name="Cao P."/>
            <person name="Chapman S."/>
            <person name="Cusick C."/>
            <person name="Young S."/>
            <person name="Neafsey D."/>
            <person name="Nusbaum C."/>
            <person name="Birren B."/>
        </authorList>
    </citation>
    <scope>NUCLEOTIDE SEQUENCE [LARGE SCALE GENOMIC DNA]</scope>
    <source>
        <strain evidence="3 4">DIV2402</strain>
    </source>
</reference>
<dbReference type="Proteomes" id="UP000664701">
    <property type="component" value="Chromosome"/>
</dbReference>